<comment type="caution">
    <text evidence="1">The sequence shown here is derived from an EMBL/GenBank/DDBJ whole genome shotgun (WGS) entry which is preliminary data.</text>
</comment>
<name>A0A7X0PIC7_9BURK</name>
<dbReference type="Proteomes" id="UP000575083">
    <property type="component" value="Unassembled WGS sequence"/>
</dbReference>
<dbReference type="EMBL" id="JACHLK010000013">
    <property type="protein sequence ID" value="MBB6562503.1"/>
    <property type="molecule type" value="Genomic_DNA"/>
</dbReference>
<sequence length="67" mass="7417">MVLKKVRDACESQLDIGVRNELNAVIEALELHLGSRQRTAEAFALTARVAQIIAVIVKILTNIGDWM</sequence>
<evidence type="ECO:0000313" key="1">
    <source>
        <dbReference type="EMBL" id="MBB6562503.1"/>
    </source>
</evidence>
<organism evidence="1 2">
    <name type="scientific">Acidovorax soli</name>
    <dbReference type="NCBI Taxonomy" id="592050"/>
    <lineage>
        <taxon>Bacteria</taxon>
        <taxon>Pseudomonadati</taxon>
        <taxon>Pseudomonadota</taxon>
        <taxon>Betaproteobacteria</taxon>
        <taxon>Burkholderiales</taxon>
        <taxon>Comamonadaceae</taxon>
        <taxon>Acidovorax</taxon>
    </lineage>
</organism>
<gene>
    <name evidence="1" type="ORF">HNP48_005216</name>
</gene>
<dbReference type="AlphaFoldDB" id="A0A7X0PIC7"/>
<protein>
    <submittedName>
        <fullName evidence="1">Uncharacterized protein</fullName>
    </submittedName>
</protein>
<keyword evidence="2" id="KW-1185">Reference proteome</keyword>
<proteinExistence type="predicted"/>
<accession>A0A7X0PIC7</accession>
<reference evidence="1 2" key="1">
    <citation type="submission" date="2020-08" db="EMBL/GenBank/DDBJ databases">
        <title>Functional genomics of gut bacteria from endangered species of beetles.</title>
        <authorList>
            <person name="Carlos-Shanley C."/>
        </authorList>
    </citation>
    <scope>NUCLEOTIDE SEQUENCE [LARGE SCALE GENOMIC DNA]</scope>
    <source>
        <strain evidence="1 2">S00198</strain>
    </source>
</reference>
<evidence type="ECO:0000313" key="2">
    <source>
        <dbReference type="Proteomes" id="UP000575083"/>
    </source>
</evidence>